<evidence type="ECO:0000313" key="4">
    <source>
        <dbReference type="Proteomes" id="UP000035682"/>
    </source>
</evidence>
<dbReference type="WormBase" id="SRAE_2000071700">
    <property type="protein sequence ID" value="SRP00378"/>
    <property type="gene ID" value="WBGene00260915"/>
</dbReference>
<feature type="signal peptide" evidence="1">
    <location>
        <begin position="1"/>
        <end position="20"/>
    </location>
</feature>
<sequence>MKLVIFFPIIFIFTICLINCNQYPNNNVNGQEIEENNVLLHSNFDRQNNEVKLKVENSSNKQYIERAIFILNKQTCLKHSITDKNEDRITKIKYGSSCGVDVEIENGYLHHVIYINEYCFDKNKLNKLIFLSFNLRFQIMQYIKRQKSSEMKYSHEIVWLKLSKDKYGLFNPNTNKFLVTNGERVDPYVKPDVDLFLYPKNGSQQYDISSEFISFDDVKYLNSMMCDYVFNKTHQIECSNGGYINPLNERTCLCPFFYEGRRCKKFMVSKRQDLCGNRVIKSTTNSQQIVLDLDVECFHHFIAPKGYKINMTLVAKSKLYYDCKYFPLIEIKYKEDKTEIGTIPCGSFVKLEIESEGESILVYNSRLGSNLGFDVFYNAVVKYN</sequence>
<gene>
    <name evidence="3 5 6" type="ORF">SRAE_2000071700</name>
</gene>
<feature type="chain" id="PRO_5015030775" evidence="1">
    <location>
        <begin position="21"/>
        <end position="384"/>
    </location>
</feature>
<dbReference type="EMBL" id="LN609529">
    <property type="protein sequence ID" value="CEF66045.1"/>
    <property type="molecule type" value="Genomic_DNA"/>
</dbReference>
<dbReference type="PROSITE" id="PS00022">
    <property type="entry name" value="EGF_1"/>
    <property type="match status" value="1"/>
</dbReference>
<dbReference type="InterPro" id="IPR000742">
    <property type="entry name" value="EGF"/>
</dbReference>
<organism evidence="3">
    <name type="scientific">Strongyloides ratti</name>
    <name type="common">Parasitic roundworm</name>
    <dbReference type="NCBI Taxonomy" id="34506"/>
    <lineage>
        <taxon>Eukaryota</taxon>
        <taxon>Metazoa</taxon>
        <taxon>Ecdysozoa</taxon>
        <taxon>Nematoda</taxon>
        <taxon>Chromadorea</taxon>
        <taxon>Rhabditida</taxon>
        <taxon>Tylenchina</taxon>
        <taxon>Panagrolaimomorpha</taxon>
        <taxon>Strongyloidoidea</taxon>
        <taxon>Strongyloididae</taxon>
        <taxon>Strongyloides</taxon>
    </lineage>
</organism>
<evidence type="ECO:0000313" key="6">
    <source>
        <dbReference type="WormBase" id="SRAE_2000071700"/>
    </source>
</evidence>
<evidence type="ECO:0000313" key="3">
    <source>
        <dbReference type="EMBL" id="CEF66045.1"/>
    </source>
</evidence>
<evidence type="ECO:0000259" key="2">
    <source>
        <dbReference type="PROSITE" id="PS00022"/>
    </source>
</evidence>
<reference evidence="5" key="2">
    <citation type="submission" date="2020-12" db="UniProtKB">
        <authorList>
            <consortium name="WormBaseParasite"/>
        </authorList>
    </citation>
    <scope>IDENTIFICATION</scope>
</reference>
<feature type="domain" description="EGF-like" evidence="2">
    <location>
        <begin position="252"/>
        <end position="263"/>
    </location>
</feature>
<dbReference type="WBParaSite" id="SRAE_2000071700.1">
    <property type="protein sequence ID" value="SRAE_2000071700.1"/>
    <property type="gene ID" value="WBGene00260915"/>
</dbReference>
<evidence type="ECO:0000313" key="5">
    <source>
        <dbReference type="WBParaSite" id="SRAE_2000071700.1"/>
    </source>
</evidence>
<accession>A0A090LET4</accession>
<dbReference type="Proteomes" id="UP000035682">
    <property type="component" value="Unplaced"/>
</dbReference>
<evidence type="ECO:0000256" key="1">
    <source>
        <dbReference type="SAM" id="SignalP"/>
    </source>
</evidence>
<reference evidence="3 4" key="1">
    <citation type="submission" date="2014-09" db="EMBL/GenBank/DDBJ databases">
        <authorList>
            <person name="Martin A.A."/>
        </authorList>
    </citation>
    <scope>NUCLEOTIDE SEQUENCE</scope>
    <source>
        <strain evidence="4">ED321</strain>
        <strain evidence="3">ED321 Heterogonic</strain>
    </source>
</reference>
<dbReference type="GeneID" id="36378409"/>
<dbReference type="CTD" id="36378409"/>
<keyword evidence="4" id="KW-1185">Reference proteome</keyword>
<protein>
    <submittedName>
        <fullName evidence="5">EGF-like domain-containing protein</fullName>
    </submittedName>
</protein>
<dbReference type="AlphaFoldDB" id="A0A090LET4"/>
<proteinExistence type="predicted"/>
<dbReference type="RefSeq" id="XP_024505245.1">
    <property type="nucleotide sequence ID" value="XM_024651581.1"/>
</dbReference>
<name>A0A090LET4_STRRB</name>
<keyword evidence="1" id="KW-0732">Signal</keyword>